<protein>
    <submittedName>
        <fullName evidence="3">AMP-binding protein</fullName>
    </submittedName>
</protein>
<evidence type="ECO:0000259" key="2">
    <source>
        <dbReference type="Pfam" id="PF13193"/>
    </source>
</evidence>
<dbReference type="InterPro" id="IPR000873">
    <property type="entry name" value="AMP-dep_synth/lig_dom"/>
</dbReference>
<dbReference type="InterPro" id="IPR045851">
    <property type="entry name" value="AMP-bd_C_sf"/>
</dbReference>
<sequence>MAIEQGDRRSTYAELDRRTDALSHAWRERGIVRGDRVAILSENRVEYVECLLAAAKLGVILACQNWRLAEGELIHCLQLVTPTLLVASPRHLEAARRCAGDVPLLVLGEEYEAALERAEQAPIDDECDPEDGVVILYTSGTTGMPKGALISQRAEIARAMIQMVDIPNGADDAFVAWAPLFHMVSTDTVFMTLIQGGKVIVTDGFVPDELAEIVARERLGRLTLMPGMITPFLDAMKKLGRKPVGVRWAGVMADLVPREQIAEVTRLLDAPYLNSFGSTETGLPPASRSTIAVGLVPEKLDKLQSSFCRIKLVDPEDDEVSDGEPGELTIRSPALFSGYWNNPSANAEDFRGGWFHMGDVFRRNPDGTLSFVDRRKYLIKSGGENIYPAEIERVLLSDPLVRDAVVVRKSDGQWGEIPIALVVRLDEALTVESLRERCARSIARYKIPKEFHFVSEDDLPRSTTGKIKRHDLEERFSGTS</sequence>
<evidence type="ECO:0000313" key="3">
    <source>
        <dbReference type="EMBL" id="MBP0439945.1"/>
    </source>
</evidence>
<evidence type="ECO:0000259" key="1">
    <source>
        <dbReference type="Pfam" id="PF00501"/>
    </source>
</evidence>
<comment type="caution">
    <text evidence="3">The sequence shown here is derived from an EMBL/GenBank/DDBJ whole genome shotgun (WGS) entry which is preliminary data.</text>
</comment>
<dbReference type="Proteomes" id="UP000666240">
    <property type="component" value="Unassembled WGS sequence"/>
</dbReference>
<reference evidence="3" key="1">
    <citation type="submission" date="2021-03" db="EMBL/GenBank/DDBJ databases">
        <title>Genome sequencing and assembly of Tianweitania sediminis.</title>
        <authorList>
            <person name="Chhetri G."/>
        </authorList>
    </citation>
    <scope>NUCLEOTIDE SEQUENCE</scope>
    <source>
        <strain evidence="3">Z8</strain>
    </source>
</reference>
<dbReference type="InterPro" id="IPR025110">
    <property type="entry name" value="AMP-bd_C"/>
</dbReference>
<dbReference type="InterPro" id="IPR050237">
    <property type="entry name" value="ATP-dep_AMP-bd_enzyme"/>
</dbReference>
<dbReference type="PROSITE" id="PS00455">
    <property type="entry name" value="AMP_BINDING"/>
    <property type="match status" value="1"/>
</dbReference>
<proteinExistence type="predicted"/>
<feature type="domain" description="AMP-binding enzyme C-terminal" evidence="2">
    <location>
        <begin position="390"/>
        <end position="466"/>
    </location>
</feature>
<feature type="domain" description="AMP-dependent synthetase/ligase" evidence="1">
    <location>
        <begin position="3"/>
        <end position="340"/>
    </location>
</feature>
<accession>A0A8J7R527</accession>
<name>A0A8J7R527_9HYPH</name>
<dbReference type="PANTHER" id="PTHR43767">
    <property type="entry name" value="LONG-CHAIN-FATTY-ACID--COA LIGASE"/>
    <property type="match status" value="1"/>
</dbReference>
<dbReference type="EMBL" id="JAGIYY010000005">
    <property type="protein sequence ID" value="MBP0439945.1"/>
    <property type="molecule type" value="Genomic_DNA"/>
</dbReference>
<evidence type="ECO:0000313" key="4">
    <source>
        <dbReference type="Proteomes" id="UP000666240"/>
    </source>
</evidence>
<keyword evidence="4" id="KW-1185">Reference proteome</keyword>
<dbReference type="Gene3D" id="3.30.300.30">
    <property type="match status" value="1"/>
</dbReference>
<dbReference type="Pfam" id="PF13193">
    <property type="entry name" value="AMP-binding_C"/>
    <property type="match status" value="1"/>
</dbReference>
<dbReference type="Pfam" id="PF00501">
    <property type="entry name" value="AMP-binding"/>
    <property type="match status" value="1"/>
</dbReference>
<dbReference type="Gene3D" id="3.40.50.12780">
    <property type="entry name" value="N-terminal domain of ligase-like"/>
    <property type="match status" value="1"/>
</dbReference>
<organism evidence="3 4">
    <name type="scientific">Tianweitania sediminis</name>
    <dbReference type="NCBI Taxonomy" id="1502156"/>
    <lineage>
        <taxon>Bacteria</taxon>
        <taxon>Pseudomonadati</taxon>
        <taxon>Pseudomonadota</taxon>
        <taxon>Alphaproteobacteria</taxon>
        <taxon>Hyphomicrobiales</taxon>
        <taxon>Phyllobacteriaceae</taxon>
        <taxon>Tianweitania</taxon>
    </lineage>
</organism>
<dbReference type="AlphaFoldDB" id="A0A8J7R527"/>
<gene>
    <name evidence="3" type="ORF">J5Y06_14900</name>
</gene>
<dbReference type="SUPFAM" id="SSF56801">
    <property type="entry name" value="Acetyl-CoA synthetase-like"/>
    <property type="match status" value="1"/>
</dbReference>
<dbReference type="PANTHER" id="PTHR43767:SF1">
    <property type="entry name" value="NONRIBOSOMAL PEPTIDE SYNTHASE PES1 (EUROFUNG)-RELATED"/>
    <property type="match status" value="1"/>
</dbReference>
<dbReference type="GO" id="GO:0016878">
    <property type="term" value="F:acid-thiol ligase activity"/>
    <property type="evidence" value="ECO:0007669"/>
    <property type="project" value="UniProtKB-ARBA"/>
</dbReference>
<dbReference type="InterPro" id="IPR020845">
    <property type="entry name" value="AMP-binding_CS"/>
</dbReference>
<dbReference type="InterPro" id="IPR042099">
    <property type="entry name" value="ANL_N_sf"/>
</dbReference>